<comment type="caution">
    <text evidence="1">The sequence shown here is derived from an EMBL/GenBank/DDBJ whole genome shotgun (WGS) entry which is preliminary data.</text>
</comment>
<accession>A0A7Y9LTL4</accession>
<dbReference type="Pfam" id="PF10977">
    <property type="entry name" value="DUF2797"/>
    <property type="match status" value="1"/>
</dbReference>
<dbReference type="EMBL" id="JACBYQ010000001">
    <property type="protein sequence ID" value="NYE95353.1"/>
    <property type="molecule type" value="Genomic_DNA"/>
</dbReference>
<organism evidence="1 2">
    <name type="scientific">Psychromicrobium silvestre</name>
    <dbReference type="NCBI Taxonomy" id="1645614"/>
    <lineage>
        <taxon>Bacteria</taxon>
        <taxon>Bacillati</taxon>
        <taxon>Actinomycetota</taxon>
        <taxon>Actinomycetes</taxon>
        <taxon>Micrococcales</taxon>
        <taxon>Micrococcaceae</taxon>
        <taxon>Psychromicrobium</taxon>
    </lineage>
</organism>
<dbReference type="AlphaFoldDB" id="A0A7Y9LTL4"/>
<proteinExistence type="predicted"/>
<sequence>MLVRGVDWSTGQPRLAYQQVLSQNVVGQNVVSQDTVDGALPLTLGSTLGFKVLDGRRHCLGFSTVPGPTSAFHTRCPSGALAERGYQCGPCFARDDFRYMHDFHRGGTAPEGLRAYLAQPHWLYIASFANGASKVGTASQLRKTVRLAEQGAVTAQYVAEAEDGRIVRMLEDSVSEGLGLPQQVRSATKLSSLTQPWSLVAIQETNQATASRVREHLNAVGLPGFSVVEELWQPSPLAAGLTSSAQREPYPLTLDGGEHGLPLNAMLGPFAVAELEGTDFVLNLGELKGKLIELGEFHSELPARQTSLF</sequence>
<evidence type="ECO:0008006" key="3">
    <source>
        <dbReference type="Google" id="ProtNLM"/>
    </source>
</evidence>
<gene>
    <name evidence="1" type="ORF">FHU41_001574</name>
</gene>
<name>A0A7Y9LTL4_9MICC</name>
<reference evidence="1 2" key="1">
    <citation type="submission" date="2020-07" db="EMBL/GenBank/DDBJ databases">
        <title>Sequencing the genomes of 1000 actinobacteria strains.</title>
        <authorList>
            <person name="Klenk H.-P."/>
        </authorList>
    </citation>
    <scope>NUCLEOTIDE SEQUENCE [LARGE SCALE GENOMIC DNA]</scope>
    <source>
        <strain evidence="1 2">DSM 102047</strain>
    </source>
</reference>
<evidence type="ECO:0000313" key="1">
    <source>
        <dbReference type="EMBL" id="NYE95353.1"/>
    </source>
</evidence>
<dbReference type="Proteomes" id="UP000521748">
    <property type="component" value="Unassembled WGS sequence"/>
</dbReference>
<evidence type="ECO:0000313" key="2">
    <source>
        <dbReference type="Proteomes" id="UP000521748"/>
    </source>
</evidence>
<dbReference type="RefSeq" id="WP_179388999.1">
    <property type="nucleotide sequence ID" value="NZ_JACBYQ010000001.1"/>
</dbReference>
<protein>
    <recommendedName>
        <fullName evidence="3">DUF2797 domain-containing protein</fullName>
    </recommendedName>
</protein>
<keyword evidence="2" id="KW-1185">Reference proteome</keyword>
<dbReference type="InterPro" id="IPR021246">
    <property type="entry name" value="DUF2797"/>
</dbReference>